<evidence type="ECO:0000313" key="1">
    <source>
        <dbReference type="EMBL" id="KMS65563.1"/>
    </source>
</evidence>
<proteinExistence type="predicted"/>
<dbReference type="Proteomes" id="UP000035740">
    <property type="component" value="Unassembled WGS sequence"/>
</dbReference>
<gene>
    <name evidence="1" type="ORF">BVRB_034700</name>
</gene>
<accession>A0A0J7YQY8</accession>
<dbReference type="Gramene" id="KMS65563">
    <property type="protein sequence ID" value="KMS65563"/>
    <property type="gene ID" value="BVRB_034700"/>
</dbReference>
<protein>
    <submittedName>
        <fullName evidence="1">Uncharacterized protein</fullName>
    </submittedName>
</protein>
<feature type="non-terminal residue" evidence="1">
    <location>
        <position position="1"/>
    </location>
</feature>
<feature type="non-terminal residue" evidence="1">
    <location>
        <position position="228"/>
    </location>
</feature>
<evidence type="ECO:0000313" key="2">
    <source>
        <dbReference type="Proteomes" id="UP000035740"/>
    </source>
</evidence>
<sequence length="228" mass="24607">SPLITANELVSYGAQTMLTDEISGVSIHIPSNFVFDLDDSRIVMQQPWQTVADGFARRILTLPIPLAFLPGPFSLPVIHQWPFIVISPKVRKGSSSVSATAAAAAAAAAESSLSINWVCDDKVISESVWLCISVVDKSAIESVEVSDIPLLMEGKIIEPSHVMNIAAIQTAVISFKSSENIVVSLKWHSGQIRWESQWSGPVTGLLSLTVLDVTHTLRVVVIPPNPCL</sequence>
<reference evidence="1 2" key="1">
    <citation type="journal article" date="2014" name="Nature">
        <title>The genome of the recently domesticated crop plant sugar beet (Beta vulgaris).</title>
        <authorList>
            <person name="Dohm J.C."/>
            <person name="Minoche A.E."/>
            <person name="Holtgrawe D."/>
            <person name="Capella-Gutierrez S."/>
            <person name="Zakrzewski F."/>
            <person name="Tafer H."/>
            <person name="Rupp O."/>
            <person name="Sorensen T.R."/>
            <person name="Stracke R."/>
            <person name="Reinhardt R."/>
            <person name="Goesmann A."/>
            <person name="Kraft T."/>
            <person name="Schulz B."/>
            <person name="Stadler P.F."/>
            <person name="Schmidt T."/>
            <person name="Gabaldon T."/>
            <person name="Lehrach H."/>
            <person name="Weisshaar B."/>
            <person name="Himmelbauer H."/>
        </authorList>
    </citation>
    <scope>NUCLEOTIDE SEQUENCE [LARGE SCALE GENOMIC DNA]</scope>
    <source>
        <tissue evidence="1">Taproot</tissue>
    </source>
</reference>
<keyword evidence="2" id="KW-1185">Reference proteome</keyword>
<name>A0A0J7YQY8_BETVV</name>
<dbReference type="EMBL" id="KQ106770">
    <property type="protein sequence ID" value="KMS65563.1"/>
    <property type="molecule type" value="Genomic_DNA"/>
</dbReference>
<organism evidence="1 2">
    <name type="scientific">Beta vulgaris subsp. vulgaris</name>
    <name type="common">Beet</name>
    <dbReference type="NCBI Taxonomy" id="3555"/>
    <lineage>
        <taxon>Eukaryota</taxon>
        <taxon>Viridiplantae</taxon>
        <taxon>Streptophyta</taxon>
        <taxon>Embryophyta</taxon>
        <taxon>Tracheophyta</taxon>
        <taxon>Spermatophyta</taxon>
        <taxon>Magnoliopsida</taxon>
        <taxon>eudicotyledons</taxon>
        <taxon>Gunneridae</taxon>
        <taxon>Pentapetalae</taxon>
        <taxon>Caryophyllales</taxon>
        <taxon>Chenopodiaceae</taxon>
        <taxon>Betoideae</taxon>
        <taxon>Beta</taxon>
    </lineage>
</organism>
<dbReference type="AlphaFoldDB" id="A0A0J7YQY8"/>